<evidence type="ECO:0000313" key="3">
    <source>
        <dbReference type="EMBL" id="RXI37900.1"/>
    </source>
</evidence>
<dbReference type="PANTHER" id="PTHR43685">
    <property type="entry name" value="GLYCOSYLTRANSFERASE"/>
    <property type="match status" value="1"/>
</dbReference>
<dbReference type="Pfam" id="PF00535">
    <property type="entry name" value="Glycos_transf_2"/>
    <property type="match status" value="1"/>
</dbReference>
<dbReference type="AlphaFoldDB" id="A0A6M8NGU5"/>
<feature type="domain" description="Galactosyltransferase C-terminal" evidence="2">
    <location>
        <begin position="178"/>
        <end position="242"/>
    </location>
</feature>
<dbReference type="SUPFAM" id="SSF53448">
    <property type="entry name" value="Nucleotide-diphospho-sugar transferases"/>
    <property type="match status" value="1"/>
</dbReference>
<dbReference type="InterPro" id="IPR050834">
    <property type="entry name" value="Glycosyltransf_2"/>
</dbReference>
<proteinExistence type="predicted"/>
<sequence length="275" mass="32027">MKCSIIISVYKDTDSLDLILESLSKQTVVPDEVIISEDGNSVEMSEYVSIAKNRYNKLDITHLFQEDIGWRKNIALNRAIVASKYEYLIFIDGDCVPYSTFVEGHMKNSEKNIVLCGKRIELGSKFTEKVKQKEIKVSDIEKNFLKFLPQLLKDNTKHLEDGFILNRNNFITKILHKRYVRHIVGCNFSCFKENFLKINGFNEDFINPAEGEDVDPSWRFREVGIELKSIRLVANIAHLYHEKRFDDDIGKINREIMDKTKIENVFYCKNGIEKL</sequence>
<dbReference type="PANTHER" id="PTHR43685:SF3">
    <property type="entry name" value="SLR2126 PROTEIN"/>
    <property type="match status" value="1"/>
</dbReference>
<dbReference type="Proteomes" id="UP000290378">
    <property type="component" value="Unassembled WGS sequence"/>
</dbReference>
<evidence type="ECO:0000259" key="1">
    <source>
        <dbReference type="Pfam" id="PF00535"/>
    </source>
</evidence>
<evidence type="ECO:0000313" key="4">
    <source>
        <dbReference type="Proteomes" id="UP000290378"/>
    </source>
</evidence>
<evidence type="ECO:0000259" key="2">
    <source>
        <dbReference type="Pfam" id="PF02709"/>
    </source>
</evidence>
<comment type="caution">
    <text evidence="3">The sequence shown here is derived from an EMBL/GenBank/DDBJ whole genome shotgun (WGS) entry which is preliminary data.</text>
</comment>
<keyword evidence="3" id="KW-0808">Transferase</keyword>
<dbReference type="GO" id="GO:0016740">
    <property type="term" value="F:transferase activity"/>
    <property type="evidence" value="ECO:0007669"/>
    <property type="project" value="UniProtKB-KW"/>
</dbReference>
<accession>A0A6M8NGU5</accession>
<name>A0A6M8NGU5_9BACT</name>
<feature type="domain" description="Glycosyltransferase 2-like" evidence="1">
    <location>
        <begin position="4"/>
        <end position="169"/>
    </location>
</feature>
<dbReference type="Pfam" id="PF02709">
    <property type="entry name" value="Glyco_transf_7C"/>
    <property type="match status" value="1"/>
</dbReference>
<organism evidence="3 4">
    <name type="scientific">Arcobacter cloacae</name>
    <dbReference type="NCBI Taxonomy" id="1054034"/>
    <lineage>
        <taxon>Bacteria</taxon>
        <taxon>Pseudomonadati</taxon>
        <taxon>Campylobacterota</taxon>
        <taxon>Epsilonproteobacteria</taxon>
        <taxon>Campylobacterales</taxon>
        <taxon>Arcobacteraceae</taxon>
        <taxon>Arcobacter</taxon>
    </lineage>
</organism>
<dbReference type="RefSeq" id="WP_129014425.1">
    <property type="nucleotide sequence ID" value="NZ_CBCSEI010000022.1"/>
</dbReference>
<keyword evidence="4" id="KW-1185">Reference proteome</keyword>
<reference evidence="3 4" key="1">
    <citation type="submission" date="2017-09" db="EMBL/GenBank/DDBJ databases">
        <title>Genomics of the genus Arcobacter.</title>
        <authorList>
            <person name="Perez-Cataluna A."/>
            <person name="Figueras M.J."/>
            <person name="Salas-Masso N."/>
        </authorList>
    </citation>
    <scope>NUCLEOTIDE SEQUENCE [LARGE SCALE GENOMIC DNA]</scope>
    <source>
        <strain evidence="3 4">CECT 7834</strain>
    </source>
</reference>
<dbReference type="EMBL" id="NXII01000023">
    <property type="protein sequence ID" value="RXI37900.1"/>
    <property type="molecule type" value="Genomic_DNA"/>
</dbReference>
<dbReference type="InterPro" id="IPR001173">
    <property type="entry name" value="Glyco_trans_2-like"/>
</dbReference>
<dbReference type="InterPro" id="IPR027791">
    <property type="entry name" value="Galactosyl_T_C"/>
</dbReference>
<dbReference type="InterPro" id="IPR029044">
    <property type="entry name" value="Nucleotide-diphossugar_trans"/>
</dbReference>
<protein>
    <submittedName>
        <fullName evidence="3">Glycosyl transferase family 2</fullName>
    </submittedName>
</protein>
<dbReference type="Gene3D" id="3.90.550.10">
    <property type="entry name" value="Spore Coat Polysaccharide Biosynthesis Protein SpsA, Chain A"/>
    <property type="match status" value="1"/>
</dbReference>
<gene>
    <name evidence="3" type="ORF">CP963_12090</name>
</gene>